<dbReference type="InterPro" id="IPR039331">
    <property type="entry name" value="PAPs-like"/>
</dbReference>
<protein>
    <submittedName>
        <fullName evidence="2">Uncharacterized protein</fullName>
    </submittedName>
</protein>
<gene>
    <name evidence="2" type="ORF">METZ01_LOCUS200871</name>
</gene>
<dbReference type="InterPro" id="IPR029052">
    <property type="entry name" value="Metallo-depent_PP-like"/>
</dbReference>
<dbReference type="AlphaFoldDB" id="A0A382EDR4"/>
<organism evidence="2">
    <name type="scientific">marine metagenome</name>
    <dbReference type="NCBI Taxonomy" id="408172"/>
    <lineage>
        <taxon>unclassified sequences</taxon>
        <taxon>metagenomes</taxon>
        <taxon>ecological metagenomes</taxon>
    </lineage>
</organism>
<feature type="non-terminal residue" evidence="2">
    <location>
        <position position="566"/>
    </location>
</feature>
<feature type="non-terminal residue" evidence="2">
    <location>
        <position position="1"/>
    </location>
</feature>
<name>A0A382EDR4_9ZZZZ</name>
<dbReference type="EMBL" id="UINC01043662">
    <property type="protein sequence ID" value="SVB48017.1"/>
    <property type="molecule type" value="Genomic_DNA"/>
</dbReference>
<evidence type="ECO:0000256" key="1">
    <source>
        <dbReference type="ARBA" id="ARBA00022729"/>
    </source>
</evidence>
<evidence type="ECO:0000313" key="2">
    <source>
        <dbReference type="EMBL" id="SVB48017.1"/>
    </source>
</evidence>
<keyword evidence="1" id="KW-0732">Signal</keyword>
<proteinExistence type="predicted"/>
<dbReference type="GO" id="GO:0003993">
    <property type="term" value="F:acid phosphatase activity"/>
    <property type="evidence" value="ECO:0007669"/>
    <property type="project" value="InterPro"/>
</dbReference>
<dbReference type="SUPFAM" id="SSF56300">
    <property type="entry name" value="Metallo-dependent phosphatases"/>
    <property type="match status" value="1"/>
</dbReference>
<sequence length="566" mass="62312">HTSSANPSTTVATVVTIGGINDTFSSTTGPASGGGTDIDNIILGRPTASKITASVLAISGTEVFVEYGEQQAQPGAYPKITTIVSSAGGEPAEVTVEGLNANTRYFYRVNHRELGKTQFSSGDEHTFHTQRAIGSTFSFGVQGDSHPERHNNNSGYLKMFNSDLYKLTMNEVAKRQPDFYFMLGDDFSIERIIQDFKDDNYGSGYSFRKAVEGSIDYATYQGIIAFPFIQSDIGEGTGGARFAGYGTYLEQREEYLNIMAHSTALFLVNGNHEQAHYANLGGIFNNAAIWAGDARNKYYPLPAPDVFYTGDGAALIGLNGYPGLAGDGLRRDYYAFTWGDSLFVTIDPYWHSPISQNTQLWNGDPRNTFWGETIGDAQYNWLKSTLENSDAKFKFVFAHHVNGGGRGAAKLVADQEWGGHSNNSTWGFDTNRPTWAKPIHQLMVDTGVTIFFQGHDHIYSREIVDGLVYQAVPNPADNSYWAYNCSNYDPISIDFPAAGYGNYDPDYGVIFPNSGYLHVTVSPAFVRVDYVRTYRDIDLQNDPNDIFDGTETNGEVAFSYSIPAQP</sequence>
<dbReference type="Gene3D" id="3.60.21.10">
    <property type="match status" value="1"/>
</dbReference>
<dbReference type="PANTHER" id="PTHR22953">
    <property type="entry name" value="ACID PHOSPHATASE RELATED"/>
    <property type="match status" value="1"/>
</dbReference>
<accession>A0A382EDR4</accession>
<dbReference type="PANTHER" id="PTHR22953:SF153">
    <property type="entry name" value="PURPLE ACID PHOSPHATASE"/>
    <property type="match status" value="1"/>
</dbReference>
<reference evidence="2" key="1">
    <citation type="submission" date="2018-05" db="EMBL/GenBank/DDBJ databases">
        <authorList>
            <person name="Lanie J.A."/>
            <person name="Ng W.-L."/>
            <person name="Kazmierczak K.M."/>
            <person name="Andrzejewski T.M."/>
            <person name="Davidsen T.M."/>
            <person name="Wayne K.J."/>
            <person name="Tettelin H."/>
            <person name="Glass J.I."/>
            <person name="Rusch D."/>
            <person name="Podicherti R."/>
            <person name="Tsui H.-C.T."/>
            <person name="Winkler M.E."/>
        </authorList>
    </citation>
    <scope>NUCLEOTIDE SEQUENCE</scope>
</reference>